<dbReference type="EMBL" id="JAYGJQ010000001">
    <property type="protein sequence ID" value="MEA9356508.1"/>
    <property type="molecule type" value="Genomic_DNA"/>
</dbReference>
<keyword evidence="4" id="KW-0067">ATP-binding</keyword>
<keyword evidence="1" id="KW-0808">Transferase</keyword>
<proteinExistence type="predicted"/>
<accession>A0ABU5VTY0</accession>
<evidence type="ECO:0000256" key="1">
    <source>
        <dbReference type="ARBA" id="ARBA00022679"/>
    </source>
</evidence>
<reference evidence="5 6" key="1">
    <citation type="submission" date="2023-11" db="EMBL/GenBank/DDBJ databases">
        <title>A Novel Polar Bacteriovorax (B. antarcticus) Isolated from the Biocrust in Antarctica.</title>
        <authorList>
            <person name="Mun W."/>
            <person name="Choi S.Y."/>
            <person name="Mitchell R.J."/>
        </authorList>
    </citation>
    <scope>NUCLEOTIDE SEQUENCE [LARGE SCALE GENOMIC DNA]</scope>
    <source>
        <strain evidence="5 6">PP10</strain>
    </source>
</reference>
<name>A0ABU5VTY0_9BACT</name>
<organism evidence="5 6">
    <name type="scientific">Bacteriovorax antarcticus</name>
    <dbReference type="NCBI Taxonomy" id="3088717"/>
    <lineage>
        <taxon>Bacteria</taxon>
        <taxon>Pseudomonadati</taxon>
        <taxon>Bdellovibrionota</taxon>
        <taxon>Bacteriovoracia</taxon>
        <taxon>Bacteriovoracales</taxon>
        <taxon>Bacteriovoracaceae</taxon>
        <taxon>Bacteriovorax</taxon>
    </lineage>
</organism>
<dbReference type="Proteomes" id="UP001302274">
    <property type="component" value="Unassembled WGS sequence"/>
</dbReference>
<comment type="caution">
    <text evidence="5">The sequence shown here is derived from an EMBL/GenBank/DDBJ whole genome shotgun (WGS) entry which is preliminary data.</text>
</comment>
<evidence type="ECO:0000256" key="3">
    <source>
        <dbReference type="ARBA" id="ARBA00022777"/>
    </source>
</evidence>
<keyword evidence="2" id="KW-0547">Nucleotide-binding</keyword>
<evidence type="ECO:0000256" key="2">
    <source>
        <dbReference type="ARBA" id="ARBA00022741"/>
    </source>
</evidence>
<evidence type="ECO:0000313" key="6">
    <source>
        <dbReference type="Proteomes" id="UP001302274"/>
    </source>
</evidence>
<keyword evidence="3" id="KW-0418">Kinase</keyword>
<dbReference type="InterPro" id="IPR036759">
    <property type="entry name" value="TPK_catalytic_sf"/>
</dbReference>
<dbReference type="SUPFAM" id="SSF63999">
    <property type="entry name" value="Thiamin pyrophosphokinase, catalytic domain"/>
    <property type="match status" value="1"/>
</dbReference>
<evidence type="ECO:0000313" key="5">
    <source>
        <dbReference type="EMBL" id="MEA9356508.1"/>
    </source>
</evidence>
<protein>
    <recommendedName>
        <fullName evidence="7">Thiamine diphosphokinase</fullName>
    </recommendedName>
</protein>
<dbReference type="Gene3D" id="3.40.50.10240">
    <property type="entry name" value="Thiamin pyrophosphokinase, catalytic domain"/>
    <property type="match status" value="1"/>
</dbReference>
<dbReference type="RefSeq" id="WP_323576212.1">
    <property type="nucleotide sequence ID" value="NZ_JAYGJQ010000001.1"/>
</dbReference>
<evidence type="ECO:0008006" key="7">
    <source>
        <dbReference type="Google" id="ProtNLM"/>
    </source>
</evidence>
<keyword evidence="6" id="KW-1185">Reference proteome</keyword>
<evidence type="ECO:0000256" key="4">
    <source>
        <dbReference type="ARBA" id="ARBA00022840"/>
    </source>
</evidence>
<sequence>MTKKQKHSEKLPTTIIVVGPTSFKWKVLTPFLKRAQVKLFFVDGGLIHQEKFQKKAPLLIKKAESIGDGDSSKKPMTMFKDDQNLSDLSYCLNLMSKETHIQTFLFVGFLGGRLDHQFFNLGEISRFTKTTDAQILLEDKIEFFPKGKIDVEIQGIFSLGSFEDNQIKIKGACLYKSKNWLKLPTLSSRGLSNVGSGKIEIESKSPLAVFYS</sequence>
<gene>
    <name evidence="5" type="ORF">SHI21_09850</name>
</gene>